<name>A0ABU1BLZ5_9BURK</name>
<sequence length="303" mass="34783">MADKKQVSPSSGPRTRAGKAASSLNAMKHGMRSSRLLLPHENPDDYDALLHDLDLDLRPVGAIENLLVENIAGVLWRKQRIDGAEQALITVAQMIPFTDAEMKEALGLNQTGTPYWMWEESELGSIFPPQEKPLPGWMSDEKNAPSQDEGAEAVVICTEWKRFRAQDSECNSAQQAQHAFPVHWEKLKEEMAASPDGNDPLFYLQHHYGGSDFAQGFAAYLLDQQKKYYWIAYWHQNRDEMTAAFRAIRIRRMLSAWEPERSHRYSTMLDNQLFKLLREFRDMQAWRLSHLDLTDDATSFSTH</sequence>
<dbReference type="RefSeq" id="WP_338435813.1">
    <property type="nucleotide sequence ID" value="NZ_JAUYVH010000002.1"/>
</dbReference>
<dbReference type="EMBL" id="JAUYVH010000002">
    <property type="protein sequence ID" value="MDQ9169889.1"/>
    <property type="molecule type" value="Genomic_DNA"/>
</dbReference>
<accession>A0ABU1BLZ5</accession>
<dbReference type="Proteomes" id="UP001225596">
    <property type="component" value="Unassembled WGS sequence"/>
</dbReference>
<proteinExistence type="predicted"/>
<evidence type="ECO:0000256" key="1">
    <source>
        <dbReference type="SAM" id="MobiDB-lite"/>
    </source>
</evidence>
<evidence type="ECO:0000313" key="2">
    <source>
        <dbReference type="EMBL" id="MDQ9169889.1"/>
    </source>
</evidence>
<organism evidence="2 3">
    <name type="scientific">Keguizhuia sedimenti</name>
    <dbReference type="NCBI Taxonomy" id="3064264"/>
    <lineage>
        <taxon>Bacteria</taxon>
        <taxon>Pseudomonadati</taxon>
        <taxon>Pseudomonadota</taxon>
        <taxon>Betaproteobacteria</taxon>
        <taxon>Burkholderiales</taxon>
        <taxon>Oxalobacteraceae</taxon>
        <taxon>Keguizhuia</taxon>
    </lineage>
</organism>
<evidence type="ECO:0000313" key="3">
    <source>
        <dbReference type="Proteomes" id="UP001225596"/>
    </source>
</evidence>
<reference evidence="2 3" key="1">
    <citation type="submission" date="2023-08" db="EMBL/GenBank/DDBJ databases">
        <title>Oxalobacteraceae gen .nov., isolated from river sludge outside the plant.</title>
        <authorList>
            <person name="Zhao S.Y."/>
        </authorList>
    </citation>
    <scope>NUCLEOTIDE SEQUENCE [LARGE SCALE GENOMIC DNA]</scope>
    <source>
        <strain evidence="2 3">R-40</strain>
    </source>
</reference>
<protein>
    <submittedName>
        <fullName evidence="2">Uncharacterized protein</fullName>
    </submittedName>
</protein>
<gene>
    <name evidence="2" type="ORF">Q8A64_05630</name>
</gene>
<comment type="caution">
    <text evidence="2">The sequence shown here is derived from an EMBL/GenBank/DDBJ whole genome shotgun (WGS) entry which is preliminary data.</text>
</comment>
<keyword evidence="3" id="KW-1185">Reference proteome</keyword>
<feature type="region of interest" description="Disordered" evidence="1">
    <location>
        <begin position="1"/>
        <end position="25"/>
    </location>
</feature>